<evidence type="ECO:0008006" key="3">
    <source>
        <dbReference type="Google" id="ProtNLM"/>
    </source>
</evidence>
<comment type="caution">
    <text evidence="2">The sequence shown here is derived from an EMBL/GenBank/DDBJ whole genome shotgun (WGS) entry which is preliminary data.</text>
</comment>
<evidence type="ECO:0000313" key="2">
    <source>
        <dbReference type="EMBL" id="MPN36224.1"/>
    </source>
</evidence>
<sequence>MIVFQLHQMAWYLLESLPLVTDEHLKSVIDELITKNKQMTSCTSVEILHMDIEKYRTSVNQVLKQVSGRIAVFNSNDTDSKDCLGKNFRHANLDGRDFSMALLIAANLEGCSLQGTNFLGADIRDANIKDTDLSGCLFLTQMQINSAKGNLDTKLPTNLSRPSSWQGLRL</sequence>
<name>A0A645HJB5_9ZZZZ</name>
<feature type="region of interest" description="Disordered" evidence="1">
    <location>
        <begin position="151"/>
        <end position="170"/>
    </location>
</feature>
<dbReference type="AlphaFoldDB" id="A0A645HJB5"/>
<proteinExistence type="predicted"/>
<gene>
    <name evidence="2" type="ORF">SDC9_183732</name>
</gene>
<reference evidence="2" key="1">
    <citation type="submission" date="2019-08" db="EMBL/GenBank/DDBJ databases">
        <authorList>
            <person name="Kucharzyk K."/>
            <person name="Murdoch R.W."/>
            <person name="Higgins S."/>
            <person name="Loffler F."/>
        </authorList>
    </citation>
    <scope>NUCLEOTIDE SEQUENCE</scope>
</reference>
<dbReference type="SUPFAM" id="SSF141571">
    <property type="entry name" value="Pentapeptide repeat-like"/>
    <property type="match status" value="1"/>
</dbReference>
<dbReference type="Pfam" id="PF00805">
    <property type="entry name" value="Pentapeptide"/>
    <property type="match status" value="1"/>
</dbReference>
<evidence type="ECO:0000256" key="1">
    <source>
        <dbReference type="SAM" id="MobiDB-lite"/>
    </source>
</evidence>
<dbReference type="EMBL" id="VSSQ01090232">
    <property type="protein sequence ID" value="MPN36224.1"/>
    <property type="molecule type" value="Genomic_DNA"/>
</dbReference>
<protein>
    <recommendedName>
        <fullName evidence="3">Pentapeptide repeat protein MfpA</fullName>
    </recommendedName>
</protein>
<organism evidence="2">
    <name type="scientific">bioreactor metagenome</name>
    <dbReference type="NCBI Taxonomy" id="1076179"/>
    <lineage>
        <taxon>unclassified sequences</taxon>
        <taxon>metagenomes</taxon>
        <taxon>ecological metagenomes</taxon>
    </lineage>
</organism>
<dbReference type="InterPro" id="IPR001646">
    <property type="entry name" value="5peptide_repeat"/>
</dbReference>
<feature type="compositionally biased region" description="Polar residues" evidence="1">
    <location>
        <begin position="155"/>
        <end position="170"/>
    </location>
</feature>
<dbReference type="Gene3D" id="2.160.20.80">
    <property type="entry name" value="E3 ubiquitin-protein ligase SopA"/>
    <property type="match status" value="1"/>
</dbReference>
<accession>A0A645HJB5</accession>